<dbReference type="EMBL" id="JAVDWQ010000004">
    <property type="protein sequence ID" value="MDR7209620.1"/>
    <property type="molecule type" value="Genomic_DNA"/>
</dbReference>
<protein>
    <recommendedName>
        <fullName evidence="3">DUF192 domain-containing protein</fullName>
    </recommendedName>
</protein>
<sequence>MKIDEYCGNMQSDILKTKRVVSIFIMFLLISSCNKKNDLENQITIKINSIDSKSKQRRVNLFDTVEVRKERSGYLMKTFPVEKIYIMDSMGSVKIKIDSTKLYKIFVLGFKAFGPEMYYPGHLKDGQEVNIEVIPLENR</sequence>
<comment type="caution">
    <text evidence="1">The sequence shown here is derived from an EMBL/GenBank/DDBJ whole genome shotgun (WGS) entry which is preliminary data.</text>
</comment>
<evidence type="ECO:0000313" key="2">
    <source>
        <dbReference type="Proteomes" id="UP001269081"/>
    </source>
</evidence>
<dbReference type="RefSeq" id="WP_310280031.1">
    <property type="nucleotide sequence ID" value="NZ_JAVDWQ010000004.1"/>
</dbReference>
<gene>
    <name evidence="1" type="ORF">J2W48_001558</name>
</gene>
<keyword evidence="2" id="KW-1185">Reference proteome</keyword>
<evidence type="ECO:0000313" key="1">
    <source>
        <dbReference type="EMBL" id="MDR7209620.1"/>
    </source>
</evidence>
<dbReference type="PROSITE" id="PS51257">
    <property type="entry name" value="PROKAR_LIPOPROTEIN"/>
    <property type="match status" value="1"/>
</dbReference>
<accession>A0ABU1Y7K9</accession>
<name>A0ABU1Y7K9_9FLAO</name>
<proteinExistence type="predicted"/>
<evidence type="ECO:0008006" key="3">
    <source>
        <dbReference type="Google" id="ProtNLM"/>
    </source>
</evidence>
<reference evidence="1 2" key="1">
    <citation type="submission" date="2023-07" db="EMBL/GenBank/DDBJ databases">
        <title>Sorghum-associated microbial communities from plants grown in Nebraska, USA.</title>
        <authorList>
            <person name="Schachtman D."/>
        </authorList>
    </citation>
    <scope>NUCLEOTIDE SEQUENCE [LARGE SCALE GENOMIC DNA]</scope>
    <source>
        <strain evidence="1 2">4129</strain>
    </source>
</reference>
<dbReference type="Proteomes" id="UP001269081">
    <property type="component" value="Unassembled WGS sequence"/>
</dbReference>
<organism evidence="1 2">
    <name type="scientific">Flavobacterium piscis</name>
    <dbReference type="NCBI Taxonomy" id="1114874"/>
    <lineage>
        <taxon>Bacteria</taxon>
        <taxon>Pseudomonadati</taxon>
        <taxon>Bacteroidota</taxon>
        <taxon>Flavobacteriia</taxon>
        <taxon>Flavobacteriales</taxon>
        <taxon>Flavobacteriaceae</taxon>
        <taxon>Flavobacterium</taxon>
    </lineage>
</organism>